<dbReference type="Pfam" id="PF07884">
    <property type="entry name" value="VKOR"/>
    <property type="match status" value="1"/>
</dbReference>
<dbReference type="InterPro" id="IPR005074">
    <property type="entry name" value="Peptidase_C39"/>
</dbReference>
<dbReference type="OrthoDB" id="1100563at2"/>
<evidence type="ECO:0000256" key="7">
    <source>
        <dbReference type="ARBA" id="ARBA00023136"/>
    </source>
</evidence>
<feature type="transmembrane region" description="Helical" evidence="10">
    <location>
        <begin position="175"/>
        <end position="194"/>
    </location>
</feature>
<dbReference type="InterPro" id="IPR036249">
    <property type="entry name" value="Thioredoxin-like_sf"/>
</dbReference>
<accession>A0A3S3YXJ9</accession>
<dbReference type="Gene3D" id="1.20.1440.130">
    <property type="entry name" value="VKOR domain"/>
    <property type="match status" value="1"/>
</dbReference>
<evidence type="ECO:0000256" key="3">
    <source>
        <dbReference type="ARBA" id="ARBA00022692"/>
    </source>
</evidence>
<dbReference type="PROSITE" id="PS50990">
    <property type="entry name" value="PEPTIDASE_C39"/>
    <property type="match status" value="1"/>
</dbReference>
<dbReference type="CDD" id="cd12921">
    <property type="entry name" value="VKOR_4"/>
    <property type="match status" value="1"/>
</dbReference>
<keyword evidence="4" id="KW-0874">Quinone</keyword>
<evidence type="ECO:0000313" key="12">
    <source>
        <dbReference type="EMBL" id="RWY48327.1"/>
    </source>
</evidence>
<gene>
    <name evidence="12" type="ORF">EPL05_19485</name>
</gene>
<dbReference type="GO" id="GO:0006508">
    <property type="term" value="P:proteolysis"/>
    <property type="evidence" value="ECO:0007669"/>
    <property type="project" value="InterPro"/>
</dbReference>
<feature type="transmembrane region" description="Helical" evidence="10">
    <location>
        <begin position="288"/>
        <end position="310"/>
    </location>
</feature>
<feature type="transmembrane region" description="Helical" evidence="10">
    <location>
        <begin position="232"/>
        <end position="252"/>
    </location>
</feature>
<feature type="transmembrane region" description="Helical" evidence="10">
    <location>
        <begin position="146"/>
        <end position="163"/>
    </location>
</feature>
<keyword evidence="9" id="KW-0676">Redox-active center</keyword>
<feature type="transmembrane region" description="Helical" evidence="10">
    <location>
        <begin position="258"/>
        <end position="276"/>
    </location>
</feature>
<dbReference type="InterPro" id="IPR012336">
    <property type="entry name" value="Thioredoxin-like_fold"/>
</dbReference>
<feature type="transmembrane region" description="Helical" evidence="10">
    <location>
        <begin position="322"/>
        <end position="342"/>
    </location>
</feature>
<dbReference type="SMART" id="SM00756">
    <property type="entry name" value="VKc"/>
    <property type="match status" value="1"/>
</dbReference>
<evidence type="ECO:0000256" key="8">
    <source>
        <dbReference type="ARBA" id="ARBA00023157"/>
    </source>
</evidence>
<sequence length="535" mass="60583">MITLTKENNADAAVYKLLKYLSINIDPAIICEELEKHPDYPSLLAVSDILTALKIENNALRVDYDELIDVPCPFMAHSILDGESLIVVTKLNKDFVTFSNETVNRRRVSSEDFRKQFNGIVLIAKPGENYPPVGAGLSAWADGLKMPAITTGTVIIFLSSLYYHTDYLSVLNWRLILLTLFKFAGLITSILLLIQSIDSNNPLIQMICQTNGKTNCNAILSSKAAKVFGVEWLSWSEVGFFYFASTTLLILIGGNSQVIMKILLILNIVSLPYTFYSIYYQARIAKQWCILCCTVQALLWLELIFLVSYQNSIRLAFAEDRGIVFSSVYVCLTLPMILWGILKPLFLKAESLKPLKRQLRKFKYNTFLFNKMLTSQPKFNQPDEEWSIVLGNREANNVITMVSNPYCPPCSITHMLLHQLLEGNDNLQVRIIFALGNRGNDISTSVSRHLVALSDVPGPNKLKTALNDWYEQKQKDYTSWAKAYPVALSGMEIKKIDKQNDWCEKAKVTATPTILLNGYLLPELYRVSDLKYMLE</sequence>
<dbReference type="EMBL" id="SBIW01000011">
    <property type="protein sequence ID" value="RWY48327.1"/>
    <property type="molecule type" value="Genomic_DNA"/>
</dbReference>
<evidence type="ECO:0000256" key="4">
    <source>
        <dbReference type="ARBA" id="ARBA00022719"/>
    </source>
</evidence>
<name>A0A3S3YXJ9_9SPHI</name>
<keyword evidence="13" id="KW-1185">Reference proteome</keyword>
<dbReference type="SUPFAM" id="SSF52833">
    <property type="entry name" value="Thioredoxin-like"/>
    <property type="match status" value="1"/>
</dbReference>
<dbReference type="GO" id="GO:0016491">
    <property type="term" value="F:oxidoreductase activity"/>
    <property type="evidence" value="ECO:0007669"/>
    <property type="project" value="UniProtKB-KW"/>
</dbReference>
<dbReference type="InterPro" id="IPR038354">
    <property type="entry name" value="VKOR_sf"/>
</dbReference>
<dbReference type="GO" id="GO:0048038">
    <property type="term" value="F:quinone binding"/>
    <property type="evidence" value="ECO:0007669"/>
    <property type="project" value="UniProtKB-KW"/>
</dbReference>
<dbReference type="GO" id="GO:0005524">
    <property type="term" value="F:ATP binding"/>
    <property type="evidence" value="ECO:0007669"/>
    <property type="project" value="InterPro"/>
</dbReference>
<keyword evidence="5 10" id="KW-1133">Transmembrane helix</keyword>
<feature type="domain" description="Peptidase C39" evidence="11">
    <location>
        <begin position="3"/>
        <end position="124"/>
    </location>
</feature>
<protein>
    <recommendedName>
        <fullName evidence="11">Peptidase C39 domain-containing protein</fullName>
    </recommendedName>
</protein>
<organism evidence="12 13">
    <name type="scientific">Mucilaginibacter gilvus</name>
    <dbReference type="NCBI Taxonomy" id="2305909"/>
    <lineage>
        <taxon>Bacteria</taxon>
        <taxon>Pseudomonadati</taxon>
        <taxon>Bacteroidota</taxon>
        <taxon>Sphingobacteriia</taxon>
        <taxon>Sphingobacteriales</taxon>
        <taxon>Sphingobacteriaceae</taxon>
        <taxon>Mucilaginibacter</taxon>
    </lineage>
</organism>
<dbReference type="GO" id="GO:0016020">
    <property type="term" value="C:membrane"/>
    <property type="evidence" value="ECO:0007669"/>
    <property type="project" value="UniProtKB-SubCell"/>
</dbReference>
<keyword evidence="3 10" id="KW-0812">Transmembrane</keyword>
<evidence type="ECO:0000256" key="10">
    <source>
        <dbReference type="SAM" id="Phobius"/>
    </source>
</evidence>
<comment type="similarity">
    <text evidence="2">Belongs to the VKOR family.</text>
</comment>
<proteinExistence type="inferred from homology"/>
<keyword evidence="6" id="KW-0560">Oxidoreductase</keyword>
<dbReference type="RefSeq" id="WP_128535674.1">
    <property type="nucleotide sequence ID" value="NZ_SBIW01000011.1"/>
</dbReference>
<evidence type="ECO:0000256" key="1">
    <source>
        <dbReference type="ARBA" id="ARBA00004141"/>
    </source>
</evidence>
<evidence type="ECO:0000256" key="5">
    <source>
        <dbReference type="ARBA" id="ARBA00022989"/>
    </source>
</evidence>
<dbReference type="InterPro" id="IPR012932">
    <property type="entry name" value="VKOR"/>
</dbReference>
<keyword evidence="7 10" id="KW-0472">Membrane</keyword>
<dbReference type="Pfam" id="PF03412">
    <property type="entry name" value="Peptidase_C39"/>
    <property type="match status" value="1"/>
</dbReference>
<reference evidence="12 13" key="1">
    <citation type="submission" date="2019-01" db="EMBL/GenBank/DDBJ databases">
        <title>Mucilaginibacter antarcticum sp. nov., isolated from antarctic soil.</title>
        <authorList>
            <person name="Yan Y.-Q."/>
            <person name="Du Z.-J."/>
        </authorList>
    </citation>
    <scope>NUCLEOTIDE SEQUENCE [LARGE SCALE GENOMIC DNA]</scope>
    <source>
        <strain evidence="12 13">F01003</strain>
    </source>
</reference>
<evidence type="ECO:0000256" key="2">
    <source>
        <dbReference type="ARBA" id="ARBA00006214"/>
    </source>
</evidence>
<dbReference type="Pfam" id="PF13462">
    <property type="entry name" value="Thioredoxin_4"/>
    <property type="match status" value="1"/>
</dbReference>
<keyword evidence="8" id="KW-1015">Disulfide bond</keyword>
<evidence type="ECO:0000256" key="9">
    <source>
        <dbReference type="ARBA" id="ARBA00023284"/>
    </source>
</evidence>
<dbReference type="Gene3D" id="3.40.30.10">
    <property type="entry name" value="Glutaredoxin"/>
    <property type="match status" value="1"/>
</dbReference>
<dbReference type="GO" id="GO:0008233">
    <property type="term" value="F:peptidase activity"/>
    <property type="evidence" value="ECO:0007669"/>
    <property type="project" value="InterPro"/>
</dbReference>
<comment type="subcellular location">
    <subcellularLocation>
        <location evidence="1">Membrane</location>
        <topology evidence="1">Multi-pass membrane protein</topology>
    </subcellularLocation>
</comment>
<evidence type="ECO:0000256" key="6">
    <source>
        <dbReference type="ARBA" id="ARBA00023002"/>
    </source>
</evidence>
<dbReference type="AlphaFoldDB" id="A0A3S3YXJ9"/>
<evidence type="ECO:0000313" key="13">
    <source>
        <dbReference type="Proteomes" id="UP000286701"/>
    </source>
</evidence>
<dbReference type="Gene3D" id="3.90.70.10">
    <property type="entry name" value="Cysteine proteinases"/>
    <property type="match status" value="1"/>
</dbReference>
<dbReference type="Proteomes" id="UP000286701">
    <property type="component" value="Unassembled WGS sequence"/>
</dbReference>
<comment type="caution">
    <text evidence="12">The sequence shown here is derived from an EMBL/GenBank/DDBJ whole genome shotgun (WGS) entry which is preliminary data.</text>
</comment>
<evidence type="ECO:0000259" key="11">
    <source>
        <dbReference type="PROSITE" id="PS50990"/>
    </source>
</evidence>